<dbReference type="InterPro" id="IPR013431">
    <property type="entry name" value="Delta_60_rpt"/>
</dbReference>
<dbReference type="Gene3D" id="2.60.40.10">
    <property type="entry name" value="Immunoglobulins"/>
    <property type="match status" value="1"/>
</dbReference>
<dbReference type="RefSeq" id="WP_039476871.1">
    <property type="nucleotide sequence ID" value="NZ_JSYN01000015.1"/>
</dbReference>
<evidence type="ECO:0000313" key="3">
    <source>
        <dbReference type="EMBL" id="KIA93441.1"/>
    </source>
</evidence>
<evidence type="ECO:0000256" key="1">
    <source>
        <dbReference type="SAM" id="SignalP"/>
    </source>
</evidence>
<dbReference type="Proteomes" id="UP000031246">
    <property type="component" value="Unassembled WGS sequence"/>
</dbReference>
<keyword evidence="1" id="KW-0732">Signal</keyword>
<feature type="domain" description="DUF5008" evidence="2">
    <location>
        <begin position="31"/>
        <end position="122"/>
    </location>
</feature>
<feature type="chain" id="PRO_5002143324" description="DUF5008 domain-containing protein" evidence="1">
    <location>
        <begin position="26"/>
        <end position="567"/>
    </location>
</feature>
<dbReference type="Pfam" id="PF16400">
    <property type="entry name" value="DUF5008"/>
    <property type="match status" value="1"/>
</dbReference>
<comment type="caution">
    <text evidence="3">The sequence shown here is derived from an EMBL/GenBank/DDBJ whole genome shotgun (WGS) entry which is preliminary data.</text>
</comment>
<organism evidence="3 4">
    <name type="scientific">Pedobacter kyungheensis</name>
    <dbReference type="NCBI Taxonomy" id="1069985"/>
    <lineage>
        <taxon>Bacteria</taxon>
        <taxon>Pseudomonadati</taxon>
        <taxon>Bacteroidota</taxon>
        <taxon>Sphingobacteriia</taxon>
        <taxon>Sphingobacteriales</taxon>
        <taxon>Sphingobacteriaceae</taxon>
        <taxon>Pedobacter</taxon>
    </lineage>
</organism>
<feature type="signal peptide" evidence="1">
    <location>
        <begin position="1"/>
        <end position="25"/>
    </location>
</feature>
<reference evidence="3 4" key="1">
    <citation type="submission" date="2014-10" db="EMBL/GenBank/DDBJ databases">
        <title>Pedobacter Kyungheensis.</title>
        <authorList>
            <person name="Anderson B.M."/>
            <person name="Newman J.D."/>
        </authorList>
    </citation>
    <scope>NUCLEOTIDE SEQUENCE [LARGE SCALE GENOMIC DNA]</scope>
    <source>
        <strain evidence="3 4">KACC 16221</strain>
    </source>
</reference>
<dbReference type="EMBL" id="JSYN01000015">
    <property type="protein sequence ID" value="KIA93441.1"/>
    <property type="molecule type" value="Genomic_DNA"/>
</dbReference>
<evidence type="ECO:0000259" key="2">
    <source>
        <dbReference type="Pfam" id="PF16400"/>
    </source>
</evidence>
<dbReference type="AlphaFoldDB" id="A0A0C1D829"/>
<dbReference type="PROSITE" id="PS51257">
    <property type="entry name" value="PROKAR_LIPOPROTEIN"/>
    <property type="match status" value="1"/>
</dbReference>
<keyword evidence="4" id="KW-1185">Reference proteome</keyword>
<dbReference type="Pfam" id="PF17164">
    <property type="entry name" value="DUF5122"/>
    <property type="match status" value="4"/>
</dbReference>
<accession>A0A0C1D829</accession>
<dbReference type="InterPro" id="IPR013783">
    <property type="entry name" value="Ig-like_fold"/>
</dbReference>
<dbReference type="Gene3D" id="2.80.10.50">
    <property type="match status" value="1"/>
</dbReference>
<protein>
    <recommendedName>
        <fullName evidence="2">DUF5008 domain-containing protein</fullName>
    </recommendedName>
</protein>
<gene>
    <name evidence="3" type="ORF">OC25_13530</name>
</gene>
<sequence>MLTNIKYRISLLVAMAVCLASLMVACKKSKGLTDDPYAGGKQVLGITFISKTTDPDIVTAGTTLNLQVNGLMKYKDNFKLYVNEIEAEVLNYTDSTIQFKVPLVASTGSVWITSQGQSFFGPIVKIGGKVSVDAAFKIVNGASAVGGSGGTTVYDAEKLPTGLFWLGGSFSSFEQKGTTALPNGGIVQVDADGAYSTSGINFGKGAVGGSRTIYSINRISTGSQNGKFIVAGSFTAYNSTRSNRQTLNNITRLNANGSLDTIKTADKDALGNSLVPIVNPKPEQTWKNGDTVAAFNAGVDGAVRKTFVFGEQIYIVGNFQNFKRIYYPNSTYDEKVYDITRMRQMVRVNADGSMDSTFHYNKTTRQSAIGGNGAIIDATMQSDGKLILVGSFSTFNGVAANRIVRLNLDGSVDPTFSAGSGADGDIYSIRYNATTDKIVISGNFSTYNGKASSGVALLNANGSVVTTFNGSLITGGIATFAGQLNNGKIIVAGSFNRYGDYLRQGFMILDTNGQLAVGYNNTGGFQGRVYDMIETGVSNGSQVVLVGDIYRFNSILPHNVLRLIIAN</sequence>
<dbReference type="OrthoDB" id="9805017at2"/>
<name>A0A0C1D829_9SPHI</name>
<dbReference type="InterPro" id="IPR032175">
    <property type="entry name" value="DUF5008"/>
</dbReference>
<evidence type="ECO:0000313" key="4">
    <source>
        <dbReference type="Proteomes" id="UP000031246"/>
    </source>
</evidence>
<proteinExistence type="predicted"/>